<proteinExistence type="predicted"/>
<dbReference type="Pfam" id="PF01402">
    <property type="entry name" value="RHH_1"/>
    <property type="match status" value="1"/>
</dbReference>
<feature type="domain" description="Ribbon-helix-helix protein CopG" evidence="1">
    <location>
        <begin position="7"/>
        <end position="46"/>
    </location>
</feature>
<dbReference type="InterPro" id="IPR010985">
    <property type="entry name" value="Ribbon_hlx_hlx"/>
</dbReference>
<name>A0A8J8CIC4_9ARCH</name>
<gene>
    <name evidence="2" type="ORF">KIY12_08950</name>
</gene>
<organism evidence="2 3">
    <name type="scientific">Candidatus Sysuiplasma superficiale</name>
    <dbReference type="NCBI Taxonomy" id="2823368"/>
    <lineage>
        <taxon>Archaea</taxon>
        <taxon>Methanobacteriati</taxon>
        <taxon>Thermoplasmatota</taxon>
        <taxon>Thermoplasmata</taxon>
        <taxon>Candidatus Sysuiplasmatales</taxon>
        <taxon>Candidatus Sysuiplasmataceae</taxon>
        <taxon>Candidatus Sysuiplasma</taxon>
    </lineage>
</organism>
<dbReference type="EMBL" id="JAHEAC010000107">
    <property type="protein sequence ID" value="MBX8644828.1"/>
    <property type="molecule type" value="Genomic_DNA"/>
</dbReference>
<dbReference type="GO" id="GO:0006355">
    <property type="term" value="P:regulation of DNA-templated transcription"/>
    <property type="evidence" value="ECO:0007669"/>
    <property type="project" value="InterPro"/>
</dbReference>
<comment type="caution">
    <text evidence="2">The sequence shown here is derived from an EMBL/GenBank/DDBJ whole genome shotgun (WGS) entry which is preliminary data.</text>
</comment>
<evidence type="ECO:0000259" key="1">
    <source>
        <dbReference type="Pfam" id="PF01402"/>
    </source>
</evidence>
<dbReference type="CDD" id="cd22231">
    <property type="entry name" value="RHH_NikR_HicB-like"/>
    <property type="match status" value="1"/>
</dbReference>
<sequence>MNDSIPVNLRLPEKLYDEAKKAAQNHGYSSVPDFIRQALREFLKKEVP</sequence>
<dbReference type="InterPro" id="IPR002145">
    <property type="entry name" value="CopG"/>
</dbReference>
<protein>
    <submittedName>
        <fullName evidence="2">Ribbon-helix-helix protein, CopG family</fullName>
    </submittedName>
</protein>
<accession>A0A8J8CIC4</accession>
<dbReference type="AlphaFoldDB" id="A0A8J8CIC4"/>
<dbReference type="Proteomes" id="UP000750197">
    <property type="component" value="Unassembled WGS sequence"/>
</dbReference>
<dbReference type="SUPFAM" id="SSF47598">
    <property type="entry name" value="Ribbon-helix-helix"/>
    <property type="match status" value="1"/>
</dbReference>
<evidence type="ECO:0000313" key="3">
    <source>
        <dbReference type="Proteomes" id="UP000750197"/>
    </source>
</evidence>
<reference evidence="2" key="1">
    <citation type="submission" date="2021-05" db="EMBL/GenBank/DDBJ databases">
        <title>Genomic insights into ecological role and evolution of a novel Thermoplasmata order Candidatus Sysuiplasmatales.</title>
        <authorList>
            <person name="Yuan Y."/>
        </authorList>
    </citation>
    <scope>NUCLEOTIDE SEQUENCE</scope>
    <source>
        <strain evidence="2">TUT19-bin139</strain>
    </source>
</reference>
<evidence type="ECO:0000313" key="2">
    <source>
        <dbReference type="EMBL" id="MBX8644828.1"/>
    </source>
</evidence>